<dbReference type="GO" id="GO:0009295">
    <property type="term" value="C:nucleoid"/>
    <property type="evidence" value="ECO:0007669"/>
    <property type="project" value="TreeGrafter"/>
</dbReference>
<dbReference type="PROSITE" id="PS50935">
    <property type="entry name" value="SSB"/>
    <property type="match status" value="1"/>
</dbReference>
<sequence length="154" mass="17167">MNINKVILVGNLTSDPESRTTPSGHAVCSFRMATNRIWTDKGSGQRQVKTEYHTVVAWRKLADLASKYLTKGKMVFVEGRLETRSWQDQSGAKHFRTEIVAENMQLGPRTAASGAEAQSRPFDPKPQSAQPTDEEIPVIEEGAEEEIDVRDIPL</sequence>
<evidence type="ECO:0000256" key="1">
    <source>
        <dbReference type="ARBA" id="ARBA00023125"/>
    </source>
</evidence>
<dbReference type="Gene3D" id="2.40.50.140">
    <property type="entry name" value="Nucleic acid-binding proteins"/>
    <property type="match status" value="1"/>
</dbReference>
<dbReference type="InterPro" id="IPR000424">
    <property type="entry name" value="Primosome_PriB/ssb"/>
</dbReference>
<dbReference type="NCBIfam" id="TIGR00621">
    <property type="entry name" value="ssb"/>
    <property type="match status" value="1"/>
</dbReference>
<keyword evidence="1 2" id="KW-0238">DNA-binding</keyword>
<dbReference type="AlphaFoldDB" id="A0A1G2R9I5"/>
<evidence type="ECO:0000256" key="2">
    <source>
        <dbReference type="HAMAP-Rule" id="MF_00984"/>
    </source>
</evidence>
<gene>
    <name evidence="5" type="ORF">A3D59_00485</name>
</gene>
<comment type="caution">
    <text evidence="5">The sequence shown here is derived from an EMBL/GenBank/DDBJ whole genome shotgun (WGS) entry which is preliminary data.</text>
</comment>
<reference evidence="5 6" key="1">
    <citation type="journal article" date="2016" name="Nat. Commun.">
        <title>Thousands of microbial genomes shed light on interconnected biogeochemical processes in an aquifer system.</title>
        <authorList>
            <person name="Anantharaman K."/>
            <person name="Brown C.T."/>
            <person name="Hug L.A."/>
            <person name="Sharon I."/>
            <person name="Castelle C.J."/>
            <person name="Probst A.J."/>
            <person name="Thomas B.C."/>
            <person name="Singh A."/>
            <person name="Wilkins M.J."/>
            <person name="Karaoz U."/>
            <person name="Brodie E.L."/>
            <person name="Williams K.H."/>
            <person name="Hubbard S.S."/>
            <person name="Banfield J.F."/>
        </authorList>
    </citation>
    <scope>NUCLEOTIDE SEQUENCE [LARGE SCALE GENOMIC DNA]</scope>
</reference>
<protein>
    <recommendedName>
        <fullName evidence="2 3">Single-stranded DNA-binding protein</fullName>
        <shortName evidence="2">SSB</shortName>
    </recommendedName>
</protein>
<dbReference type="PANTHER" id="PTHR10302">
    <property type="entry name" value="SINGLE-STRANDED DNA-BINDING PROTEIN"/>
    <property type="match status" value="1"/>
</dbReference>
<feature type="region of interest" description="Disordered" evidence="4">
    <location>
        <begin position="106"/>
        <end position="154"/>
    </location>
</feature>
<dbReference type="GO" id="GO:0003697">
    <property type="term" value="F:single-stranded DNA binding"/>
    <property type="evidence" value="ECO:0007669"/>
    <property type="project" value="UniProtKB-UniRule"/>
</dbReference>
<feature type="compositionally biased region" description="Acidic residues" evidence="4">
    <location>
        <begin position="132"/>
        <end position="148"/>
    </location>
</feature>
<dbReference type="InterPro" id="IPR012340">
    <property type="entry name" value="NA-bd_OB-fold"/>
</dbReference>
<comment type="caution">
    <text evidence="2">Lacks conserved residue(s) required for the propagation of feature annotation.</text>
</comment>
<proteinExistence type="inferred from homology"/>
<dbReference type="GO" id="GO:0006260">
    <property type="term" value="P:DNA replication"/>
    <property type="evidence" value="ECO:0007669"/>
    <property type="project" value="InterPro"/>
</dbReference>
<name>A0A1G2R9I5_9BACT</name>
<comment type="subunit">
    <text evidence="2">Homotetramer.</text>
</comment>
<dbReference type="CDD" id="cd04496">
    <property type="entry name" value="SSB_OBF"/>
    <property type="match status" value="1"/>
</dbReference>
<dbReference type="Proteomes" id="UP000179258">
    <property type="component" value="Unassembled WGS sequence"/>
</dbReference>
<dbReference type="InterPro" id="IPR011344">
    <property type="entry name" value="ssDNA-bd"/>
</dbReference>
<dbReference type="PIRSF" id="PIRSF002070">
    <property type="entry name" value="SSB"/>
    <property type="match status" value="1"/>
</dbReference>
<evidence type="ECO:0000313" key="5">
    <source>
        <dbReference type="EMBL" id="OHA68922.1"/>
    </source>
</evidence>
<dbReference type="SUPFAM" id="SSF50249">
    <property type="entry name" value="Nucleic acid-binding proteins"/>
    <property type="match status" value="1"/>
</dbReference>
<dbReference type="HAMAP" id="MF_00984">
    <property type="entry name" value="SSB"/>
    <property type="match status" value="1"/>
</dbReference>
<evidence type="ECO:0000256" key="4">
    <source>
        <dbReference type="SAM" id="MobiDB-lite"/>
    </source>
</evidence>
<evidence type="ECO:0000313" key="6">
    <source>
        <dbReference type="Proteomes" id="UP000179258"/>
    </source>
</evidence>
<dbReference type="PANTHER" id="PTHR10302:SF27">
    <property type="entry name" value="SINGLE-STRANDED DNA-BINDING PROTEIN"/>
    <property type="match status" value="1"/>
</dbReference>
<accession>A0A1G2R9I5</accession>
<evidence type="ECO:0000256" key="3">
    <source>
        <dbReference type="PIRNR" id="PIRNR002070"/>
    </source>
</evidence>
<organism evidence="5 6">
    <name type="scientific">Candidatus Wildermuthbacteria bacterium RIFCSPHIGHO2_02_FULL_47_17</name>
    <dbReference type="NCBI Taxonomy" id="1802452"/>
    <lineage>
        <taxon>Bacteria</taxon>
        <taxon>Candidatus Wildermuthiibacteriota</taxon>
    </lineage>
</organism>
<dbReference type="EMBL" id="MHTX01000004">
    <property type="protein sequence ID" value="OHA68922.1"/>
    <property type="molecule type" value="Genomic_DNA"/>
</dbReference>
<dbReference type="Pfam" id="PF00436">
    <property type="entry name" value="SSB"/>
    <property type="match status" value="1"/>
</dbReference>